<protein>
    <submittedName>
        <fullName evidence="13">Gamma-butyrobetaine dioxygenase-like</fullName>
    </submittedName>
</protein>
<dbReference type="InterPro" id="IPR050411">
    <property type="entry name" value="AlphaKG_dependent_hydroxylases"/>
</dbReference>
<evidence type="ECO:0000256" key="2">
    <source>
        <dbReference type="ARBA" id="ARBA00001961"/>
    </source>
</evidence>
<evidence type="ECO:0000259" key="10">
    <source>
        <dbReference type="Pfam" id="PF02668"/>
    </source>
</evidence>
<dbReference type="InterPro" id="IPR003819">
    <property type="entry name" value="TauD/TfdA-like"/>
</dbReference>
<dbReference type="FunFam" id="3.30.2020.30:FF:000002">
    <property type="entry name" value="Putative gamma-butyrobetaine dioxygenase"/>
    <property type="match status" value="1"/>
</dbReference>
<keyword evidence="7" id="KW-0223">Dioxygenase</keyword>
<evidence type="ECO:0000256" key="7">
    <source>
        <dbReference type="ARBA" id="ARBA00022964"/>
    </source>
</evidence>
<dbReference type="Pfam" id="PF06155">
    <property type="entry name" value="GBBH-like_N"/>
    <property type="match status" value="1"/>
</dbReference>
<accession>A0A8B7XRL6</accession>
<comment type="pathway">
    <text evidence="3">Amine and polyamine biosynthesis; carnitine biosynthesis.</text>
</comment>
<name>A0A8B7XRL6_ACAPL</name>
<evidence type="ECO:0000256" key="1">
    <source>
        <dbReference type="ARBA" id="ARBA00001954"/>
    </source>
</evidence>
<keyword evidence="5" id="KW-0479">Metal-binding</keyword>
<dbReference type="Gene3D" id="3.60.130.10">
    <property type="entry name" value="Clavaminate synthase-like"/>
    <property type="match status" value="1"/>
</dbReference>
<keyword evidence="8" id="KW-0560">Oxidoreductase</keyword>
<evidence type="ECO:0000256" key="3">
    <source>
        <dbReference type="ARBA" id="ARBA00005022"/>
    </source>
</evidence>
<comment type="cofactor">
    <cofactor evidence="1">
        <name>Fe(2+)</name>
        <dbReference type="ChEBI" id="CHEBI:29033"/>
    </cofactor>
</comment>
<dbReference type="GeneID" id="110974962"/>
<dbReference type="Proteomes" id="UP000694845">
    <property type="component" value="Unplaced"/>
</dbReference>
<dbReference type="InterPro" id="IPR010376">
    <property type="entry name" value="GBBH-like_N"/>
</dbReference>
<dbReference type="SUPFAM" id="SSF51197">
    <property type="entry name" value="Clavaminate synthase-like"/>
    <property type="match status" value="1"/>
</dbReference>
<keyword evidence="9" id="KW-0408">Iron</keyword>
<dbReference type="InterPro" id="IPR038492">
    <property type="entry name" value="GBBH-like_N_sf"/>
</dbReference>
<dbReference type="RefSeq" id="XP_022082645.1">
    <property type="nucleotide sequence ID" value="XM_022226953.1"/>
</dbReference>
<dbReference type="GO" id="GO:0046872">
    <property type="term" value="F:metal ion binding"/>
    <property type="evidence" value="ECO:0007669"/>
    <property type="project" value="UniProtKB-KW"/>
</dbReference>
<dbReference type="OrthoDB" id="406634at2759"/>
<dbReference type="GO" id="GO:0005739">
    <property type="term" value="C:mitochondrion"/>
    <property type="evidence" value="ECO:0007669"/>
    <property type="project" value="TreeGrafter"/>
</dbReference>
<dbReference type="InterPro" id="IPR042098">
    <property type="entry name" value="TauD-like_sf"/>
</dbReference>
<comment type="similarity">
    <text evidence="4">Belongs to the gamma-BBH/TMLD family.</text>
</comment>
<dbReference type="FunFam" id="3.60.130.10:FF:000001">
    <property type="entry name" value="Trimethyllysine dioxygenase, mitochondrial"/>
    <property type="match status" value="1"/>
</dbReference>
<evidence type="ECO:0000313" key="12">
    <source>
        <dbReference type="Proteomes" id="UP000694845"/>
    </source>
</evidence>
<dbReference type="GO" id="GO:0008336">
    <property type="term" value="F:gamma-butyrobetaine dioxygenase activity"/>
    <property type="evidence" value="ECO:0007669"/>
    <property type="project" value="TreeGrafter"/>
</dbReference>
<dbReference type="UniPathway" id="UPA00118"/>
<dbReference type="CDD" id="cd00250">
    <property type="entry name" value="CAS_like"/>
    <property type="match status" value="1"/>
</dbReference>
<evidence type="ECO:0000256" key="9">
    <source>
        <dbReference type="ARBA" id="ARBA00023004"/>
    </source>
</evidence>
<comment type="cofactor">
    <cofactor evidence="2">
        <name>L-ascorbate</name>
        <dbReference type="ChEBI" id="CHEBI:38290"/>
    </cofactor>
</comment>
<reference evidence="13" key="1">
    <citation type="submission" date="2025-08" db="UniProtKB">
        <authorList>
            <consortium name="RefSeq"/>
        </authorList>
    </citation>
    <scope>IDENTIFICATION</scope>
</reference>
<dbReference type="PANTHER" id="PTHR10696:SF33">
    <property type="entry name" value="GAMMA-BUTYROBETAINE DIOXYGENASE"/>
    <property type="match status" value="1"/>
</dbReference>
<evidence type="ECO:0000256" key="6">
    <source>
        <dbReference type="ARBA" id="ARBA00022873"/>
    </source>
</evidence>
<sequence length="465" mass="52654">MAQAIAKPHALARHALTIRRSVLGLRQSVAPVVVGASAGQPHSRKAWNAAIIPSVLGSLGPRMSHSSQAAPGSRESPRFESFARDDTVGCYRVGLSSGPEGVYPYVWLRDNCRCPDCYHPSSGQRTCDPAEMNPDIKPASEAILDDGKVLQITWPDQHRSDFGVAWLNRQRFSNNERDTVGSPELEMWGGELNGKIPAFDFEKLFQDDLELYNWLEVLNTKGLALVKRAPTAQGILQELSEKVAHVKTTNYGETFQVFSKHNASSVAYTSKSLCLHTDLPFYNYAPGIQMLHCIEQTSDTNGGANQFVDGLQVAEQVRQEFPDLYKILRTQEVDFRNIGSDYYDYHMKQRRPVIEHNKYGEFTSVNFNNQVRAPYLSLPAEKVRDVYRALKVFYDVMYRPENLVEYRLVAGEIATFNNGRVLHGRNSYTVTKEGNRHLEGAYMDWDEAHSRMRILRENLFGDERL</sequence>
<keyword evidence="12" id="KW-1185">Reference proteome</keyword>
<dbReference type="Gene3D" id="3.30.2020.30">
    <property type="match status" value="1"/>
</dbReference>
<feature type="domain" description="Gamma-butyrobetaine hydroxylase-like N-terminal" evidence="11">
    <location>
        <begin position="97"/>
        <end position="167"/>
    </location>
</feature>
<feature type="domain" description="TauD/TfdA-like" evidence="10">
    <location>
        <begin position="198"/>
        <end position="442"/>
    </location>
</feature>
<dbReference type="KEGG" id="aplc:110974962"/>
<proteinExistence type="inferred from homology"/>
<dbReference type="OMA" id="VHITWPN"/>
<dbReference type="AlphaFoldDB" id="A0A8B7XRL6"/>
<evidence type="ECO:0000313" key="13">
    <source>
        <dbReference type="RefSeq" id="XP_022082645.1"/>
    </source>
</evidence>
<organism evidence="12 13">
    <name type="scientific">Acanthaster planci</name>
    <name type="common">Crown-of-thorns starfish</name>
    <dbReference type="NCBI Taxonomy" id="133434"/>
    <lineage>
        <taxon>Eukaryota</taxon>
        <taxon>Metazoa</taxon>
        <taxon>Echinodermata</taxon>
        <taxon>Eleutherozoa</taxon>
        <taxon>Asterozoa</taxon>
        <taxon>Asteroidea</taxon>
        <taxon>Valvatacea</taxon>
        <taxon>Valvatida</taxon>
        <taxon>Acanthasteridae</taxon>
        <taxon>Acanthaster</taxon>
    </lineage>
</organism>
<dbReference type="Pfam" id="PF02668">
    <property type="entry name" value="TauD"/>
    <property type="match status" value="1"/>
</dbReference>
<evidence type="ECO:0000259" key="11">
    <source>
        <dbReference type="Pfam" id="PF06155"/>
    </source>
</evidence>
<gene>
    <name evidence="13" type="primary">LOC110974962</name>
</gene>
<keyword evidence="6" id="KW-0124">Carnitine biosynthesis</keyword>
<dbReference type="PANTHER" id="PTHR10696">
    <property type="entry name" value="GAMMA-BUTYROBETAINE HYDROXYLASE-RELATED"/>
    <property type="match status" value="1"/>
</dbReference>
<evidence type="ECO:0000256" key="4">
    <source>
        <dbReference type="ARBA" id="ARBA00008654"/>
    </source>
</evidence>
<dbReference type="GO" id="GO:0045329">
    <property type="term" value="P:carnitine biosynthetic process"/>
    <property type="evidence" value="ECO:0007669"/>
    <property type="project" value="UniProtKB-UniPathway"/>
</dbReference>
<evidence type="ECO:0000256" key="8">
    <source>
        <dbReference type="ARBA" id="ARBA00023002"/>
    </source>
</evidence>
<evidence type="ECO:0000256" key="5">
    <source>
        <dbReference type="ARBA" id="ARBA00022723"/>
    </source>
</evidence>